<keyword evidence="4 9" id="KW-0812">Transmembrane</keyword>
<dbReference type="InterPro" id="IPR045122">
    <property type="entry name" value="Csc1-like"/>
</dbReference>
<dbReference type="PANTHER" id="PTHR13018">
    <property type="entry name" value="PROBABLE MEMBRANE PROTEIN DUF221-RELATED"/>
    <property type="match status" value="1"/>
</dbReference>
<keyword evidence="14" id="KW-1185">Reference proteome</keyword>
<evidence type="ECO:0000313" key="13">
    <source>
        <dbReference type="EMBL" id="GFH60925.1"/>
    </source>
</evidence>
<feature type="transmembrane region" description="Helical" evidence="9">
    <location>
        <begin position="913"/>
        <end position="934"/>
    </location>
</feature>
<feature type="transmembrane region" description="Helical" evidence="9">
    <location>
        <begin position="748"/>
        <end position="767"/>
    </location>
</feature>
<evidence type="ECO:0000256" key="6">
    <source>
        <dbReference type="ARBA" id="ARBA00023136"/>
    </source>
</evidence>
<keyword evidence="6 9" id="KW-0472">Membrane</keyword>
<evidence type="ECO:0000256" key="3">
    <source>
        <dbReference type="ARBA" id="ARBA00022448"/>
    </source>
</evidence>
<feature type="transmembrane region" description="Helical" evidence="9">
    <location>
        <begin position="150"/>
        <end position="169"/>
    </location>
</feature>
<dbReference type="Pfam" id="PF02714">
    <property type="entry name" value="RSN1_7TM"/>
    <property type="match status" value="1"/>
</dbReference>
<feature type="transmembrane region" description="Helical" evidence="9">
    <location>
        <begin position="940"/>
        <end position="959"/>
    </location>
</feature>
<evidence type="ECO:0000259" key="12">
    <source>
        <dbReference type="Pfam" id="PF14703"/>
    </source>
</evidence>
<evidence type="ECO:0000256" key="8">
    <source>
        <dbReference type="SAM" id="MobiDB-lite"/>
    </source>
</evidence>
<evidence type="ECO:0000256" key="9">
    <source>
        <dbReference type="SAM" id="Phobius"/>
    </source>
</evidence>
<feature type="transmembrane region" description="Helical" evidence="9">
    <location>
        <begin position="20"/>
        <end position="38"/>
    </location>
</feature>
<feature type="region of interest" description="Disordered" evidence="8">
    <location>
        <begin position="1049"/>
        <end position="1190"/>
    </location>
</feature>
<feature type="transmembrane region" description="Helical" evidence="9">
    <location>
        <begin position="655"/>
        <end position="679"/>
    </location>
</feature>
<feature type="compositionally biased region" description="Low complexity" evidence="8">
    <location>
        <begin position="1177"/>
        <end position="1190"/>
    </location>
</feature>
<comment type="subcellular location">
    <subcellularLocation>
        <location evidence="1">Membrane</location>
        <topology evidence="1">Multi-pass membrane protein</topology>
    </subcellularLocation>
</comment>
<feature type="compositionally biased region" description="Polar residues" evidence="8">
    <location>
        <begin position="1062"/>
        <end position="1084"/>
    </location>
</feature>
<name>A0AAD3DDE6_9STRA</name>
<comment type="caution">
    <text evidence="13">The sequence shown here is derived from an EMBL/GenBank/DDBJ whole genome shotgun (WGS) entry which is preliminary data.</text>
</comment>
<gene>
    <name evidence="13" type="ORF">CTEN210_17401</name>
</gene>
<feature type="transmembrane region" description="Helical" evidence="9">
    <location>
        <begin position="102"/>
        <end position="120"/>
    </location>
</feature>
<evidence type="ECO:0000259" key="10">
    <source>
        <dbReference type="Pfam" id="PF02714"/>
    </source>
</evidence>
<proteinExistence type="inferred from homology"/>
<dbReference type="GO" id="GO:0005886">
    <property type="term" value="C:plasma membrane"/>
    <property type="evidence" value="ECO:0007669"/>
    <property type="project" value="TreeGrafter"/>
</dbReference>
<evidence type="ECO:0000256" key="5">
    <source>
        <dbReference type="ARBA" id="ARBA00022989"/>
    </source>
</evidence>
<evidence type="ECO:0000256" key="4">
    <source>
        <dbReference type="ARBA" id="ARBA00022692"/>
    </source>
</evidence>
<dbReference type="AlphaFoldDB" id="A0AAD3DDE6"/>
<feature type="compositionally biased region" description="Polar residues" evidence="8">
    <location>
        <begin position="1151"/>
        <end position="1165"/>
    </location>
</feature>
<feature type="compositionally biased region" description="Basic and acidic residues" evidence="8">
    <location>
        <begin position="1049"/>
        <end position="1058"/>
    </location>
</feature>
<dbReference type="InterPro" id="IPR027815">
    <property type="entry name" value="CSC1/OSCA1-like_cyt"/>
</dbReference>
<dbReference type="PANTHER" id="PTHR13018:SF5">
    <property type="entry name" value="RE44586P"/>
    <property type="match status" value="1"/>
</dbReference>
<sequence>MEFSDAELELLTTSTVIATTFKFYGSIFLICFTVFLVLRAKLPSIYTYNSVHEDQVTKLSRDRLGRVKWIYKIFKHSDEELFESCGLSAIVYLRFLRLGLKLSAWGVFNSIYLLPLMVYGCKSETDECSNLIDRINKASLGNISSRNPSLLGTTVASYILFGKAMHYIFKEFRWFTKWRHKFCIQPTPDNYTVYVGHIPKRYRSDVALTEWFRSIFSHDDVLEAKIALDIRNLEKKVAKRETVVDNLEHALNIKANKSYVPRNIRSLRKELHKLNQEISNVIGQIDEAKLKEKKKFLRDMVEANLAGGLSDSNLSQASSVANMVHALMTPDDRRSRLKKFSQGSRHLTARTLDLMDSSDVNINIPADFGVNPGIELDPSLNTINSLDSGDVVITLPSESSQVDLNGLDTTSHSDENMGHKKSPTFDSIDTDASMNQVFHGTDVERAINFDTSLVIQEDAELQPLRQRRGKLANGKDHKRHHTFGSFGAATTKSVGSAKKSLGTLGKGVGNAGIHVGKNMQAAYGKTVGRLGKSVAQSKLGKTVAGTVNQSVVVMKKGAEKTVKKAMINTKDLAVYSAHIAFKASNRVARLIVHGDDGAVLESGFVTFSNLSTKQQSLQVVHHEKPFKFHVKDAPLPRDIIWDNVGKPHEEIQFSFWLAQAATVALLLFYTVPVAFFTSLSEAQSLKDLLPTLENTIEKNPWIEPFLAQLSPVLLVILIAVLPAILSLICKYEGHIGQNELKASMMTKLASFMIIQIFFVQAISGSIFDSLNDMLNSPSKVVNLLATAIPKQVKSFIQFVLVQMFMGCSVEVLRLIRVALGFARSRIGPNLTEKERKKKYLFLEPLSSPEEIEYPMLYSELALYFMVNLVYSNIAPIMSYFMVFTFSVLSVVYRHQLIYIYSKEGDKGGQLWPVMIHLLIVCIYVSEITLIGILILKEGIIAGALMVPLFVFTVLFTFYIQNQHFRCTKFVPSTITKEEDLKNYGKLDISFLHNQYLQPALKVKMLFPDNDISEVDVEAPGTPLEKFQAANRLIQAANRLHTDKQKLHGLETVESKEYESDNSDSPSKTPNMRNTSIHRFNSSENDGVDTEDDVYQTPNHESNIPRKSSRSRSSSASDISYDKLEDEENDTNKTCNEGIIVQDTKRRKSSESNDSGLSYDISQDNNNDGRDEEATGQSSLENLLSELSFQF</sequence>
<feature type="transmembrane region" description="Helical" evidence="9">
    <location>
        <begin position="705"/>
        <end position="728"/>
    </location>
</feature>
<dbReference type="Pfam" id="PF13967">
    <property type="entry name" value="RSN1_TM"/>
    <property type="match status" value="1"/>
</dbReference>
<evidence type="ECO:0008006" key="15">
    <source>
        <dbReference type="Google" id="ProtNLM"/>
    </source>
</evidence>
<comment type="similarity">
    <text evidence="2">Belongs to the CSC1 (TC 1.A.17) family.</text>
</comment>
<accession>A0AAD3DDE6</accession>
<feature type="domain" description="CSC1/OSCA1-like cytosolic" evidence="12">
    <location>
        <begin position="191"/>
        <end position="295"/>
    </location>
</feature>
<feature type="domain" description="CSC1/OSCA1-like 7TM region" evidence="10">
    <location>
        <begin position="657"/>
        <end position="932"/>
    </location>
</feature>
<keyword evidence="7" id="KW-0175">Coiled coil</keyword>
<dbReference type="Proteomes" id="UP001054902">
    <property type="component" value="Unassembled WGS sequence"/>
</dbReference>
<protein>
    <recommendedName>
        <fullName evidence="15">CSC1/OSCA1-like 7TM region domain-containing protein</fullName>
    </recommendedName>
</protein>
<dbReference type="Pfam" id="PF14703">
    <property type="entry name" value="PHM7_cyt"/>
    <property type="match status" value="1"/>
</dbReference>
<dbReference type="InterPro" id="IPR003864">
    <property type="entry name" value="CSC1/OSCA1-like_7TM"/>
</dbReference>
<dbReference type="GO" id="GO:0005227">
    <property type="term" value="F:calcium-activated cation channel activity"/>
    <property type="evidence" value="ECO:0007669"/>
    <property type="project" value="InterPro"/>
</dbReference>
<feature type="transmembrane region" description="Helical" evidence="9">
    <location>
        <begin position="876"/>
        <end position="892"/>
    </location>
</feature>
<evidence type="ECO:0000313" key="14">
    <source>
        <dbReference type="Proteomes" id="UP001054902"/>
    </source>
</evidence>
<evidence type="ECO:0000256" key="7">
    <source>
        <dbReference type="SAM" id="Coils"/>
    </source>
</evidence>
<organism evidence="13 14">
    <name type="scientific">Chaetoceros tenuissimus</name>
    <dbReference type="NCBI Taxonomy" id="426638"/>
    <lineage>
        <taxon>Eukaryota</taxon>
        <taxon>Sar</taxon>
        <taxon>Stramenopiles</taxon>
        <taxon>Ochrophyta</taxon>
        <taxon>Bacillariophyta</taxon>
        <taxon>Coscinodiscophyceae</taxon>
        <taxon>Chaetocerotophycidae</taxon>
        <taxon>Chaetocerotales</taxon>
        <taxon>Chaetocerotaceae</taxon>
        <taxon>Chaetoceros</taxon>
    </lineage>
</organism>
<evidence type="ECO:0000259" key="11">
    <source>
        <dbReference type="Pfam" id="PF13967"/>
    </source>
</evidence>
<evidence type="ECO:0000256" key="2">
    <source>
        <dbReference type="ARBA" id="ARBA00007779"/>
    </source>
</evidence>
<feature type="domain" description="CSC1/OSCA1-like N-terminal transmembrane" evidence="11">
    <location>
        <begin position="17"/>
        <end position="171"/>
    </location>
</feature>
<dbReference type="InterPro" id="IPR032880">
    <property type="entry name" value="CSC1/OSCA1-like_N"/>
</dbReference>
<dbReference type="EMBL" id="BLLK01000069">
    <property type="protein sequence ID" value="GFH60925.1"/>
    <property type="molecule type" value="Genomic_DNA"/>
</dbReference>
<keyword evidence="5 9" id="KW-1133">Transmembrane helix</keyword>
<feature type="coiled-coil region" evidence="7">
    <location>
        <begin position="230"/>
        <end position="291"/>
    </location>
</feature>
<reference evidence="13 14" key="1">
    <citation type="journal article" date="2021" name="Sci. Rep.">
        <title>The genome of the diatom Chaetoceros tenuissimus carries an ancient integrated fragment of an extant virus.</title>
        <authorList>
            <person name="Hongo Y."/>
            <person name="Kimura K."/>
            <person name="Takaki Y."/>
            <person name="Yoshida Y."/>
            <person name="Baba S."/>
            <person name="Kobayashi G."/>
            <person name="Nagasaki K."/>
            <person name="Hano T."/>
            <person name="Tomaru Y."/>
        </authorList>
    </citation>
    <scope>NUCLEOTIDE SEQUENCE [LARGE SCALE GENOMIC DNA]</scope>
    <source>
        <strain evidence="13 14">NIES-3715</strain>
    </source>
</reference>
<keyword evidence="3" id="KW-0813">Transport</keyword>
<evidence type="ECO:0000256" key="1">
    <source>
        <dbReference type="ARBA" id="ARBA00004141"/>
    </source>
</evidence>